<evidence type="ECO:0000256" key="2">
    <source>
        <dbReference type="ARBA" id="ARBA00023002"/>
    </source>
</evidence>
<dbReference type="Proteomes" id="UP001054902">
    <property type="component" value="Unassembled WGS sequence"/>
</dbReference>
<dbReference type="GO" id="GO:0016020">
    <property type="term" value="C:membrane"/>
    <property type="evidence" value="ECO:0007669"/>
    <property type="project" value="TreeGrafter"/>
</dbReference>
<keyword evidence="7" id="KW-1185">Reference proteome</keyword>
<dbReference type="PROSITE" id="PS00061">
    <property type="entry name" value="ADH_SHORT"/>
    <property type="match status" value="1"/>
</dbReference>
<comment type="function">
    <text evidence="3">Putative oxidoreductase.</text>
</comment>
<dbReference type="Gene3D" id="3.40.50.720">
    <property type="entry name" value="NAD(P)-binding Rossmann-like Domain"/>
    <property type="match status" value="1"/>
</dbReference>
<dbReference type="Pfam" id="PF00106">
    <property type="entry name" value="adh_short"/>
    <property type="match status" value="1"/>
</dbReference>
<keyword evidence="5" id="KW-0732">Signal</keyword>
<evidence type="ECO:0000313" key="7">
    <source>
        <dbReference type="Proteomes" id="UP001054902"/>
    </source>
</evidence>
<evidence type="ECO:0000256" key="5">
    <source>
        <dbReference type="SAM" id="SignalP"/>
    </source>
</evidence>
<reference evidence="6 7" key="1">
    <citation type="journal article" date="2021" name="Sci. Rep.">
        <title>The genome of the diatom Chaetoceros tenuissimus carries an ancient integrated fragment of an extant virus.</title>
        <authorList>
            <person name="Hongo Y."/>
            <person name="Kimura K."/>
            <person name="Takaki Y."/>
            <person name="Yoshida Y."/>
            <person name="Baba S."/>
            <person name="Kobayashi G."/>
            <person name="Nagasaki K."/>
            <person name="Hano T."/>
            <person name="Tomaru Y."/>
        </authorList>
    </citation>
    <scope>NUCLEOTIDE SEQUENCE [LARGE SCALE GENOMIC DNA]</scope>
    <source>
        <strain evidence="6 7">NIES-3715</strain>
    </source>
</reference>
<dbReference type="PANTHER" id="PTHR44196:SF1">
    <property type="entry name" value="DEHYDROGENASE_REDUCTASE SDR FAMILY MEMBER 7B"/>
    <property type="match status" value="1"/>
</dbReference>
<comment type="similarity">
    <text evidence="1 4">Belongs to the short-chain dehydrogenases/reductases (SDR) family.</text>
</comment>
<proteinExistence type="inferred from homology"/>
<organism evidence="6 7">
    <name type="scientific">Chaetoceros tenuissimus</name>
    <dbReference type="NCBI Taxonomy" id="426638"/>
    <lineage>
        <taxon>Eukaryota</taxon>
        <taxon>Sar</taxon>
        <taxon>Stramenopiles</taxon>
        <taxon>Ochrophyta</taxon>
        <taxon>Bacillariophyta</taxon>
        <taxon>Coscinodiscophyceae</taxon>
        <taxon>Chaetocerotophycidae</taxon>
        <taxon>Chaetocerotales</taxon>
        <taxon>Chaetocerotaceae</taxon>
        <taxon>Chaetoceros</taxon>
    </lineage>
</organism>
<evidence type="ECO:0000256" key="4">
    <source>
        <dbReference type="RuleBase" id="RU000363"/>
    </source>
</evidence>
<evidence type="ECO:0000256" key="3">
    <source>
        <dbReference type="ARBA" id="ARBA00037096"/>
    </source>
</evidence>
<sequence>MEMLKSIALLLLPLSAASFFVPSTYRKESLSRLAASIEINEKTAKELTDKSAIVTGASSGLGKALALQLAKCDMKKIVLSGRNMDSLQDVKEQCDALNSQCEFHVLPCDLSDIEASKKFAKDALSKCNDNVDVLVLCGGMSSRSSFLESSYEVDEMLMKVNFLSGSAISKEIVPSMVDKGSGSIIWISSVQGLIGTPYRTSYAASKFAVQGYCEALRSELTSSGISVHCVSPGYISTNLSLNAANGDGSSYGKMDQTTANGANPNQVAGEILNNVFSKGKSDFVVAAGFSATAAIILKFFAPKFLEQKLVKRFLKAQKNE</sequence>
<evidence type="ECO:0000256" key="1">
    <source>
        <dbReference type="ARBA" id="ARBA00006484"/>
    </source>
</evidence>
<dbReference type="InterPro" id="IPR002347">
    <property type="entry name" value="SDR_fam"/>
</dbReference>
<comment type="caution">
    <text evidence="6">The sequence shown here is derived from an EMBL/GenBank/DDBJ whole genome shotgun (WGS) entry which is preliminary data.</text>
</comment>
<dbReference type="AlphaFoldDB" id="A0AAD3HCJ4"/>
<name>A0AAD3HCJ4_9STRA</name>
<dbReference type="PANTHER" id="PTHR44196">
    <property type="entry name" value="DEHYDROGENASE/REDUCTASE SDR FAMILY MEMBER 7B"/>
    <property type="match status" value="1"/>
</dbReference>
<evidence type="ECO:0000313" key="6">
    <source>
        <dbReference type="EMBL" id="GFH58113.1"/>
    </source>
</evidence>
<dbReference type="PRINTS" id="PR00080">
    <property type="entry name" value="SDRFAMILY"/>
</dbReference>
<dbReference type="InterPro" id="IPR036291">
    <property type="entry name" value="NAD(P)-bd_dom_sf"/>
</dbReference>
<keyword evidence="2" id="KW-0560">Oxidoreductase</keyword>
<dbReference type="InterPro" id="IPR020904">
    <property type="entry name" value="Sc_DH/Rdtase_CS"/>
</dbReference>
<accession>A0AAD3HCJ4</accession>
<protein>
    <submittedName>
        <fullName evidence="6">Uncharacterized protein</fullName>
    </submittedName>
</protein>
<dbReference type="PRINTS" id="PR00081">
    <property type="entry name" value="GDHRDH"/>
</dbReference>
<feature type="chain" id="PRO_5042231103" evidence="5">
    <location>
        <begin position="19"/>
        <end position="320"/>
    </location>
</feature>
<gene>
    <name evidence="6" type="ORF">CTEN210_14589</name>
</gene>
<dbReference type="SUPFAM" id="SSF51735">
    <property type="entry name" value="NAD(P)-binding Rossmann-fold domains"/>
    <property type="match status" value="1"/>
</dbReference>
<dbReference type="EMBL" id="BLLK01000060">
    <property type="protein sequence ID" value="GFH58113.1"/>
    <property type="molecule type" value="Genomic_DNA"/>
</dbReference>
<feature type="signal peptide" evidence="5">
    <location>
        <begin position="1"/>
        <end position="18"/>
    </location>
</feature>
<dbReference type="GO" id="GO:0016491">
    <property type="term" value="F:oxidoreductase activity"/>
    <property type="evidence" value="ECO:0007669"/>
    <property type="project" value="UniProtKB-KW"/>
</dbReference>